<dbReference type="SMART" id="SM00422">
    <property type="entry name" value="HTH_MERR"/>
    <property type="match status" value="1"/>
</dbReference>
<feature type="domain" description="HTH merR-type" evidence="3">
    <location>
        <begin position="3"/>
        <end position="71"/>
    </location>
</feature>
<dbReference type="PANTHER" id="PTHR30204:SF93">
    <property type="entry name" value="HTH MERR-TYPE DOMAIN-CONTAINING PROTEIN"/>
    <property type="match status" value="1"/>
</dbReference>
<name>A0A1H4YV04_9NOCA</name>
<reference evidence="5" key="1">
    <citation type="submission" date="2016-10" db="EMBL/GenBank/DDBJ databases">
        <authorList>
            <person name="Varghese N."/>
            <person name="Submissions S."/>
        </authorList>
    </citation>
    <scope>NUCLEOTIDE SEQUENCE [LARGE SCALE GENOMIC DNA]</scope>
    <source>
        <strain evidence="5">DSM 44498</strain>
    </source>
</reference>
<dbReference type="PANTHER" id="PTHR30204">
    <property type="entry name" value="REDOX-CYCLING DRUG-SENSING TRANSCRIPTIONAL ACTIVATOR SOXR"/>
    <property type="match status" value="1"/>
</dbReference>
<feature type="compositionally biased region" description="Polar residues" evidence="2">
    <location>
        <begin position="249"/>
        <end position="263"/>
    </location>
</feature>
<dbReference type="EMBL" id="FNSV01000005">
    <property type="protein sequence ID" value="SED21477.1"/>
    <property type="molecule type" value="Genomic_DNA"/>
</dbReference>
<accession>A0A1H4YV04</accession>
<dbReference type="InterPro" id="IPR009061">
    <property type="entry name" value="DNA-bd_dom_put_sf"/>
</dbReference>
<dbReference type="RefSeq" id="WP_072939662.1">
    <property type="nucleotide sequence ID" value="NZ_FNSV01000005.1"/>
</dbReference>
<dbReference type="AlphaFoldDB" id="A0A1H4YV04"/>
<dbReference type="Pfam" id="PF13411">
    <property type="entry name" value="MerR_1"/>
    <property type="match status" value="1"/>
</dbReference>
<dbReference type="GO" id="GO:0003700">
    <property type="term" value="F:DNA-binding transcription factor activity"/>
    <property type="evidence" value="ECO:0007669"/>
    <property type="project" value="InterPro"/>
</dbReference>
<dbReference type="PROSITE" id="PS50937">
    <property type="entry name" value="HTH_MERR_2"/>
    <property type="match status" value="1"/>
</dbReference>
<dbReference type="Proteomes" id="UP000183561">
    <property type="component" value="Unassembled WGS sequence"/>
</dbReference>
<proteinExistence type="predicted"/>
<dbReference type="CDD" id="cd04778">
    <property type="entry name" value="HTH_MerR-like_sg2"/>
    <property type="match status" value="1"/>
</dbReference>
<protein>
    <submittedName>
        <fullName evidence="4">DNA-binding transcriptional regulator, MerR family</fullName>
    </submittedName>
</protein>
<organism evidence="4 5">
    <name type="scientific">Rhodococcus koreensis</name>
    <dbReference type="NCBI Taxonomy" id="99653"/>
    <lineage>
        <taxon>Bacteria</taxon>
        <taxon>Bacillati</taxon>
        <taxon>Actinomycetota</taxon>
        <taxon>Actinomycetes</taxon>
        <taxon>Mycobacteriales</taxon>
        <taxon>Nocardiaceae</taxon>
        <taxon>Rhodococcus</taxon>
    </lineage>
</organism>
<keyword evidence="5" id="KW-1185">Reference proteome</keyword>
<evidence type="ECO:0000313" key="4">
    <source>
        <dbReference type="EMBL" id="SED21477.1"/>
    </source>
</evidence>
<dbReference type="GO" id="GO:0003677">
    <property type="term" value="F:DNA binding"/>
    <property type="evidence" value="ECO:0007669"/>
    <property type="project" value="UniProtKB-KW"/>
</dbReference>
<dbReference type="Gene3D" id="1.10.1660.10">
    <property type="match status" value="1"/>
</dbReference>
<gene>
    <name evidence="4" type="ORF">SAMN04490239_7315</name>
</gene>
<dbReference type="SUPFAM" id="SSF46955">
    <property type="entry name" value="Putative DNA-binding domain"/>
    <property type="match status" value="1"/>
</dbReference>
<evidence type="ECO:0000313" key="5">
    <source>
        <dbReference type="Proteomes" id="UP000183561"/>
    </source>
</evidence>
<dbReference type="InterPro" id="IPR047057">
    <property type="entry name" value="MerR_fam"/>
</dbReference>
<dbReference type="OrthoDB" id="3830374at2"/>
<evidence type="ECO:0000259" key="3">
    <source>
        <dbReference type="PROSITE" id="PS50937"/>
    </source>
</evidence>
<sequence>MTEYRIDDLAREARVSVRNVRVYQDRGLLPPPRKQGRTGWYNDSHLARLHLIGRMLDRGYTFATISELLTAAHYGLQVKDVLETDDPGSRWKKRRRAARLTIAELKRMFGAQTTEANIARGTELGVLVPAGDDYSVDNPRLIEAAQVLVDAGIPLEDVLEQTEAVRRDLSDVAARFVAVVADRYLAAEGEPLELDEAKVSAIARLVDQMRPLAHDAVQSLFEEAMEEQISRALERAARQLGETPGPASGTDTNRASETGQGQE</sequence>
<keyword evidence="1 4" id="KW-0238">DNA-binding</keyword>
<dbReference type="InterPro" id="IPR000551">
    <property type="entry name" value="MerR-type_HTH_dom"/>
</dbReference>
<evidence type="ECO:0000256" key="2">
    <source>
        <dbReference type="SAM" id="MobiDB-lite"/>
    </source>
</evidence>
<evidence type="ECO:0000256" key="1">
    <source>
        <dbReference type="ARBA" id="ARBA00023125"/>
    </source>
</evidence>
<feature type="region of interest" description="Disordered" evidence="2">
    <location>
        <begin position="232"/>
        <end position="263"/>
    </location>
</feature>